<evidence type="ECO:0000313" key="1">
    <source>
        <dbReference type="EMBL" id="GAP28916.1"/>
    </source>
</evidence>
<gene>
    <name evidence="1" type="ORF">NSK11_contig00046-0001</name>
</gene>
<protein>
    <submittedName>
        <fullName evidence="1">Uncharacterized protein</fullName>
    </submittedName>
</protein>
<organism evidence="1 2">
    <name type="scientific">Nocardia seriolae</name>
    <dbReference type="NCBI Taxonomy" id="37332"/>
    <lineage>
        <taxon>Bacteria</taxon>
        <taxon>Bacillati</taxon>
        <taxon>Actinomycetota</taxon>
        <taxon>Actinomycetes</taxon>
        <taxon>Mycobacteriales</taxon>
        <taxon>Nocardiaceae</taxon>
        <taxon>Nocardia</taxon>
    </lineage>
</organism>
<dbReference type="RefSeq" id="WP_036548221.1">
    <property type="nucleotide sequence ID" value="NZ_AP028459.1"/>
</dbReference>
<accession>A0ABC9YVC2</accession>
<evidence type="ECO:0000313" key="2">
    <source>
        <dbReference type="Proteomes" id="UP000037179"/>
    </source>
</evidence>
<dbReference type="AlphaFoldDB" id="A0ABC9YVC2"/>
<reference evidence="2" key="1">
    <citation type="submission" date="2015-07" db="EMBL/GenBank/DDBJ databases">
        <title>Nocardia seriolae U-1 whole genome shotgun sequence.</title>
        <authorList>
            <person name="Imajoh M."/>
            <person name="Fukumoto Y."/>
            <person name="Sukeda M."/>
            <person name="Yamane J."/>
            <person name="Yamasaki K."/>
            <person name="Shimizu M."/>
            <person name="Ohnishi K."/>
            <person name="Oshima S."/>
        </authorList>
    </citation>
    <scope>NUCLEOTIDE SEQUENCE [LARGE SCALE GENOMIC DNA]</scope>
    <source>
        <strain evidence="2">U-1</strain>
    </source>
</reference>
<reference evidence="1 2" key="2">
    <citation type="journal article" date="2016" name="Genome Announc.">
        <title>Draft Genome Sequence of Erythromycin- and Oxytetracycline-Sensitive Nocardia seriolae Strain U-1 (NBRC 110359).</title>
        <authorList>
            <person name="Imajoh M."/>
            <person name="Sukeda M."/>
            <person name="Shimizu M."/>
            <person name="Yamane J."/>
            <person name="Ohnishi K."/>
            <person name="Oshima S."/>
        </authorList>
    </citation>
    <scope>NUCLEOTIDE SEQUENCE [LARGE SCALE GENOMIC DNA]</scope>
    <source>
        <strain evidence="1 2">U-1</strain>
    </source>
</reference>
<comment type="caution">
    <text evidence="1">The sequence shown here is derived from an EMBL/GenBank/DDBJ whole genome shotgun (WGS) entry which is preliminary data.</text>
</comment>
<dbReference type="EMBL" id="BBYQ01000046">
    <property type="protein sequence ID" value="GAP28916.1"/>
    <property type="molecule type" value="Genomic_DNA"/>
</dbReference>
<name>A0ABC9YVC2_9NOCA</name>
<dbReference type="GeneID" id="93375727"/>
<sequence>MGTDGRYETYEVDLWERLATLLPTVEDVESFRDCRESGHQEAGLWMLMRRLIEDRVPIGDRVRAEIEVLAERWGERLARHSEIASCVRDSGDRGSIRLLPDDRSTPVDPAQVGVADSVMAGLVVVPWLECVRCGRVLARVHTREPWGELSYLAAYYVIWHHTASGNEPRIFAEPDLYGAFELLVACC</sequence>
<proteinExistence type="predicted"/>
<keyword evidence="2" id="KW-1185">Reference proteome</keyword>
<dbReference type="Proteomes" id="UP000037179">
    <property type="component" value="Unassembled WGS sequence"/>
</dbReference>